<feature type="compositionally biased region" description="Low complexity" evidence="1">
    <location>
        <begin position="31"/>
        <end position="60"/>
    </location>
</feature>
<comment type="caution">
    <text evidence="2">The sequence shown here is derived from an EMBL/GenBank/DDBJ whole genome shotgun (WGS) entry which is preliminary data.</text>
</comment>
<protein>
    <submittedName>
        <fullName evidence="2">Uncharacterized protein</fullName>
    </submittedName>
</protein>
<feature type="compositionally biased region" description="Pro residues" evidence="1">
    <location>
        <begin position="61"/>
        <end position="71"/>
    </location>
</feature>
<gene>
    <name evidence="2" type="ORF">G3I38_09680</name>
</gene>
<organism evidence="2">
    <name type="scientific">Streptomyces sp. SID7958</name>
    <dbReference type="NCBI Taxonomy" id="2706093"/>
    <lineage>
        <taxon>Bacteria</taxon>
        <taxon>Bacillati</taxon>
        <taxon>Actinomycetota</taxon>
        <taxon>Actinomycetes</taxon>
        <taxon>Kitasatosporales</taxon>
        <taxon>Streptomycetaceae</taxon>
        <taxon>Streptomyces</taxon>
    </lineage>
</organism>
<feature type="non-terminal residue" evidence="2">
    <location>
        <position position="71"/>
    </location>
</feature>
<evidence type="ECO:0000256" key="1">
    <source>
        <dbReference type="SAM" id="MobiDB-lite"/>
    </source>
</evidence>
<accession>A0A6G3TZJ7</accession>
<name>A0A6G3TZJ7_9ACTN</name>
<reference evidence="2" key="1">
    <citation type="submission" date="2020-01" db="EMBL/GenBank/DDBJ databases">
        <title>Insect and environment-associated Actinomycetes.</title>
        <authorList>
            <person name="Currrie C."/>
            <person name="Chevrette M."/>
            <person name="Carlson C."/>
            <person name="Stubbendieck R."/>
            <person name="Wendt-Pienkowski E."/>
        </authorList>
    </citation>
    <scope>NUCLEOTIDE SEQUENCE</scope>
    <source>
        <strain evidence="2">SID7958</strain>
    </source>
</reference>
<sequence>MRETEDQDAVTRAEAIEQGGGGPLGIADLLARVAEAEAAQPAEPAPPRATDARPSAAHAASPPPPPDADTT</sequence>
<evidence type="ECO:0000313" key="2">
    <source>
        <dbReference type="EMBL" id="NEC79515.1"/>
    </source>
</evidence>
<dbReference type="EMBL" id="JAAGMU010000521">
    <property type="protein sequence ID" value="NEC79515.1"/>
    <property type="molecule type" value="Genomic_DNA"/>
</dbReference>
<dbReference type="AlphaFoldDB" id="A0A6G3TZJ7"/>
<feature type="compositionally biased region" description="Basic and acidic residues" evidence="1">
    <location>
        <begin position="1"/>
        <end position="15"/>
    </location>
</feature>
<feature type="region of interest" description="Disordered" evidence="1">
    <location>
        <begin position="1"/>
        <end position="71"/>
    </location>
</feature>
<proteinExistence type="predicted"/>